<organism evidence="16 17">
    <name type="scientific">Candidatus Anaerobiospirillum pullistercoris</name>
    <dbReference type="NCBI Taxonomy" id="2838452"/>
    <lineage>
        <taxon>Bacteria</taxon>
        <taxon>Pseudomonadati</taxon>
        <taxon>Pseudomonadota</taxon>
        <taxon>Gammaproteobacteria</taxon>
        <taxon>Aeromonadales</taxon>
        <taxon>Succinivibrionaceae</taxon>
        <taxon>Anaerobiospirillum</taxon>
    </lineage>
</organism>
<gene>
    <name evidence="13 16" type="primary">gmk</name>
    <name evidence="16" type="ORF">H9850_06925</name>
</gene>
<dbReference type="InterPro" id="IPR008144">
    <property type="entry name" value="Guanylate_kin-like_dom"/>
</dbReference>
<evidence type="ECO:0000256" key="7">
    <source>
        <dbReference type="ARBA" id="ARBA00022679"/>
    </source>
</evidence>
<evidence type="ECO:0000313" key="16">
    <source>
        <dbReference type="EMBL" id="HIX57188.1"/>
    </source>
</evidence>
<evidence type="ECO:0000256" key="4">
    <source>
        <dbReference type="ARBA" id="ARBA00012961"/>
    </source>
</evidence>
<comment type="catalytic activity">
    <reaction evidence="12 13">
        <text>GMP + ATP = GDP + ADP</text>
        <dbReference type="Rhea" id="RHEA:20780"/>
        <dbReference type="ChEBI" id="CHEBI:30616"/>
        <dbReference type="ChEBI" id="CHEBI:58115"/>
        <dbReference type="ChEBI" id="CHEBI:58189"/>
        <dbReference type="ChEBI" id="CHEBI:456216"/>
        <dbReference type="EC" id="2.7.4.8"/>
    </reaction>
</comment>
<dbReference type="FunFam" id="3.30.63.10:FF:000002">
    <property type="entry name" value="Guanylate kinase 1"/>
    <property type="match status" value="1"/>
</dbReference>
<dbReference type="GO" id="GO:0004385">
    <property type="term" value="F:GMP kinase activity"/>
    <property type="evidence" value="ECO:0007669"/>
    <property type="project" value="UniProtKB-UniRule"/>
</dbReference>
<dbReference type="PANTHER" id="PTHR23117:SF13">
    <property type="entry name" value="GUANYLATE KINASE"/>
    <property type="match status" value="1"/>
</dbReference>
<dbReference type="EC" id="2.7.4.8" evidence="4 13"/>
<dbReference type="HAMAP" id="MF_00328">
    <property type="entry name" value="Guanylate_kinase"/>
    <property type="match status" value="1"/>
</dbReference>
<evidence type="ECO:0000256" key="8">
    <source>
        <dbReference type="ARBA" id="ARBA00022741"/>
    </source>
</evidence>
<proteinExistence type="inferred from homology"/>
<keyword evidence="9 13" id="KW-0418">Kinase</keyword>
<dbReference type="Gene3D" id="3.30.63.10">
    <property type="entry name" value="Guanylate Kinase phosphate binding domain"/>
    <property type="match status" value="1"/>
</dbReference>
<evidence type="ECO:0000259" key="15">
    <source>
        <dbReference type="PROSITE" id="PS50052"/>
    </source>
</evidence>
<dbReference type="AlphaFoldDB" id="A0A9D2B0Z9"/>
<dbReference type="NCBIfam" id="TIGR03263">
    <property type="entry name" value="guanyl_kin"/>
    <property type="match status" value="1"/>
</dbReference>
<evidence type="ECO:0000256" key="13">
    <source>
        <dbReference type="HAMAP-Rule" id="MF_00328"/>
    </source>
</evidence>
<dbReference type="GO" id="GO:0005829">
    <property type="term" value="C:cytosol"/>
    <property type="evidence" value="ECO:0007669"/>
    <property type="project" value="TreeGrafter"/>
</dbReference>
<evidence type="ECO:0000256" key="6">
    <source>
        <dbReference type="ARBA" id="ARBA00022490"/>
    </source>
</evidence>
<evidence type="ECO:0000256" key="3">
    <source>
        <dbReference type="ARBA" id="ARBA00005790"/>
    </source>
</evidence>
<dbReference type="InterPro" id="IPR008145">
    <property type="entry name" value="GK/Ca_channel_bsu"/>
</dbReference>
<dbReference type="Pfam" id="PF00625">
    <property type="entry name" value="Guanylate_kin"/>
    <property type="match status" value="1"/>
</dbReference>
<keyword evidence="7 13" id="KW-0808">Transferase</keyword>
<evidence type="ECO:0000313" key="17">
    <source>
        <dbReference type="Proteomes" id="UP000886829"/>
    </source>
</evidence>
<dbReference type="Gene3D" id="3.40.50.300">
    <property type="entry name" value="P-loop containing nucleotide triphosphate hydrolases"/>
    <property type="match status" value="1"/>
</dbReference>
<evidence type="ECO:0000256" key="12">
    <source>
        <dbReference type="ARBA" id="ARBA00048594"/>
    </source>
</evidence>
<evidence type="ECO:0000256" key="14">
    <source>
        <dbReference type="SAM" id="MobiDB-lite"/>
    </source>
</evidence>
<evidence type="ECO:0000256" key="5">
    <source>
        <dbReference type="ARBA" id="ARBA00016296"/>
    </source>
</evidence>
<feature type="domain" description="Guanylate kinase-like" evidence="15">
    <location>
        <begin position="4"/>
        <end position="185"/>
    </location>
</feature>
<dbReference type="CDD" id="cd00071">
    <property type="entry name" value="GMPK"/>
    <property type="match status" value="1"/>
</dbReference>
<dbReference type="InterPro" id="IPR017665">
    <property type="entry name" value="Guanylate_kinase"/>
</dbReference>
<evidence type="ECO:0000256" key="9">
    <source>
        <dbReference type="ARBA" id="ARBA00022777"/>
    </source>
</evidence>
<sequence>MPQGTLYIVSAPSGAGKSSLINALLRKFNLDDSLRLSISHTTREPRPNEVNHESYHFVSIPEFEELIARDAFLEYANVFGNYYGTSKEIINEWLSQGKDVFFDIDWQGARNIKAKMPDAIKIFILPPSLSELQRRLISRGQDSPEVISKRMAAAMSEISHYDEYDYVIINDNFDESLLQLRSIILSTRCKLDRIQENQQQLFADMKRQAKEYEEAWLPCASALSAALAAAKQDAAAKDAAAASTASAAQADTSAADASTAPEATEAAEASSTETATENPQA</sequence>
<reference evidence="16" key="1">
    <citation type="journal article" date="2021" name="PeerJ">
        <title>Extensive microbial diversity within the chicken gut microbiome revealed by metagenomics and culture.</title>
        <authorList>
            <person name="Gilroy R."/>
            <person name="Ravi A."/>
            <person name="Getino M."/>
            <person name="Pursley I."/>
            <person name="Horton D.L."/>
            <person name="Alikhan N.F."/>
            <person name="Baker D."/>
            <person name="Gharbi K."/>
            <person name="Hall N."/>
            <person name="Watson M."/>
            <person name="Adriaenssens E.M."/>
            <person name="Foster-Nyarko E."/>
            <person name="Jarju S."/>
            <person name="Secka A."/>
            <person name="Antonio M."/>
            <person name="Oren A."/>
            <person name="Chaudhuri R.R."/>
            <person name="La Ragione R."/>
            <person name="Hildebrand F."/>
            <person name="Pallen M.J."/>
        </authorList>
    </citation>
    <scope>NUCLEOTIDE SEQUENCE</scope>
    <source>
        <strain evidence="16">USASDec5-558</strain>
    </source>
</reference>
<dbReference type="InterPro" id="IPR027417">
    <property type="entry name" value="P-loop_NTPase"/>
</dbReference>
<feature type="binding site" evidence="13">
    <location>
        <begin position="11"/>
        <end position="18"/>
    </location>
    <ligand>
        <name>ATP</name>
        <dbReference type="ChEBI" id="CHEBI:30616"/>
    </ligand>
</feature>
<evidence type="ECO:0000256" key="2">
    <source>
        <dbReference type="ARBA" id="ARBA00004496"/>
    </source>
</evidence>
<feature type="region of interest" description="Disordered" evidence="14">
    <location>
        <begin position="240"/>
        <end position="281"/>
    </location>
</feature>
<dbReference type="Proteomes" id="UP000886829">
    <property type="component" value="Unassembled WGS sequence"/>
</dbReference>
<keyword evidence="10 13" id="KW-0067">ATP-binding</keyword>
<comment type="function">
    <text evidence="1 13">Essential for recycling GMP and indirectly, cGMP.</text>
</comment>
<name>A0A9D2B0Z9_9GAMM</name>
<comment type="subcellular location">
    <subcellularLocation>
        <location evidence="2 13">Cytoplasm</location>
    </subcellularLocation>
</comment>
<keyword evidence="8 13" id="KW-0547">Nucleotide-binding</keyword>
<protein>
    <recommendedName>
        <fullName evidence="5 13">Guanylate kinase</fullName>
        <ecNumber evidence="4 13">2.7.4.8</ecNumber>
    </recommendedName>
    <alternativeName>
        <fullName evidence="11 13">GMP kinase</fullName>
    </alternativeName>
</protein>
<evidence type="ECO:0000256" key="11">
    <source>
        <dbReference type="ARBA" id="ARBA00030128"/>
    </source>
</evidence>
<dbReference type="GO" id="GO:0005524">
    <property type="term" value="F:ATP binding"/>
    <property type="evidence" value="ECO:0007669"/>
    <property type="project" value="UniProtKB-UniRule"/>
</dbReference>
<dbReference type="PROSITE" id="PS50052">
    <property type="entry name" value="GUANYLATE_KINASE_2"/>
    <property type="match status" value="1"/>
</dbReference>
<dbReference type="SUPFAM" id="SSF52540">
    <property type="entry name" value="P-loop containing nucleoside triphosphate hydrolases"/>
    <property type="match status" value="1"/>
</dbReference>
<keyword evidence="6 13" id="KW-0963">Cytoplasm</keyword>
<comment type="similarity">
    <text evidence="3 13">Belongs to the guanylate kinase family.</text>
</comment>
<dbReference type="FunFam" id="3.40.50.300:FF:000855">
    <property type="entry name" value="Guanylate kinase"/>
    <property type="match status" value="1"/>
</dbReference>
<comment type="caution">
    <text evidence="16">The sequence shown here is derived from an EMBL/GenBank/DDBJ whole genome shotgun (WGS) entry which is preliminary data.</text>
</comment>
<evidence type="ECO:0000256" key="10">
    <source>
        <dbReference type="ARBA" id="ARBA00022840"/>
    </source>
</evidence>
<evidence type="ECO:0000256" key="1">
    <source>
        <dbReference type="ARBA" id="ARBA00003531"/>
    </source>
</evidence>
<accession>A0A9D2B0Z9</accession>
<dbReference type="SMART" id="SM00072">
    <property type="entry name" value="GuKc"/>
    <property type="match status" value="1"/>
</dbReference>
<reference evidence="16" key="2">
    <citation type="submission" date="2021-04" db="EMBL/GenBank/DDBJ databases">
        <authorList>
            <person name="Gilroy R."/>
        </authorList>
    </citation>
    <scope>NUCLEOTIDE SEQUENCE</scope>
    <source>
        <strain evidence="16">USASDec5-558</strain>
    </source>
</reference>
<dbReference type="PANTHER" id="PTHR23117">
    <property type="entry name" value="GUANYLATE KINASE-RELATED"/>
    <property type="match status" value="1"/>
</dbReference>
<dbReference type="EMBL" id="DXEV01000137">
    <property type="protein sequence ID" value="HIX57188.1"/>
    <property type="molecule type" value="Genomic_DNA"/>
</dbReference>